<evidence type="ECO:0000313" key="4">
    <source>
        <dbReference type="Proteomes" id="UP000009062"/>
    </source>
</evidence>
<dbReference type="STRING" id="698757.Pogu_2214"/>
<dbReference type="Proteomes" id="UP000009062">
    <property type="component" value="Chromosome"/>
</dbReference>
<feature type="binding site" evidence="2">
    <location>
        <position position="36"/>
    </location>
    <ligand>
        <name>Zn(2+)</name>
        <dbReference type="ChEBI" id="CHEBI:29105"/>
    </ligand>
</feature>
<keyword evidence="2" id="KW-0479">Metal-binding</keyword>
<feature type="binding site" evidence="2">
    <location>
        <position position="39"/>
    </location>
    <ligand>
        <name>Zn(2+)</name>
        <dbReference type="ChEBI" id="CHEBI:29105"/>
    </ligand>
</feature>
<organism evidence="3 4">
    <name type="scientific">Pyrobaculum oguniense (strain DSM 13380 / JCM 10595 / TE7)</name>
    <dbReference type="NCBI Taxonomy" id="698757"/>
    <lineage>
        <taxon>Archaea</taxon>
        <taxon>Thermoproteota</taxon>
        <taxon>Thermoprotei</taxon>
        <taxon>Thermoproteales</taxon>
        <taxon>Thermoproteaceae</taxon>
        <taxon>Pyrobaculum</taxon>
    </lineage>
</organism>
<sequence length="91" mass="9579">MSVACLARNAVIEAVLDSLSFAEKSLGVRKIYVIGHMRCGAVALAAQDKAPPSLVPQLEAAPRRASYDVRRAGLEVVCISCGKLRALGAEV</sequence>
<protein>
    <submittedName>
        <fullName evidence="3">Carbonic anhydrase</fullName>
        <ecNumber evidence="3">4.2.1.1</ecNumber>
    </submittedName>
</protein>
<comment type="cofactor">
    <cofactor evidence="2">
        <name>Zn(2+)</name>
        <dbReference type="ChEBI" id="CHEBI:29105"/>
    </cofactor>
    <text evidence="2">Binds 1 zinc ion per subunit.</text>
</comment>
<proteinExistence type="inferred from homology"/>
<dbReference type="InterPro" id="IPR036874">
    <property type="entry name" value="Carbonic_anhydrase_sf"/>
</dbReference>
<dbReference type="KEGG" id="pog:Pogu_2214"/>
<reference evidence="3 4" key="1">
    <citation type="journal article" date="2012" name="Stand. Genomic Sci.">
        <title>Complete genome sequence of Pyrobaculum oguniense.</title>
        <authorList>
            <person name="Bernick D.L."/>
            <person name="Karplus K."/>
            <person name="Lui L.M."/>
            <person name="Coker J.K."/>
            <person name="Murphy J.N."/>
            <person name="Chan P.P."/>
            <person name="Cozen A.E."/>
            <person name="Lowe T.M."/>
        </authorList>
    </citation>
    <scope>NUCLEOTIDE SEQUENCE [LARGE SCALE GENOMIC DNA]</scope>
    <source>
        <strain evidence="3 4">TE7</strain>
    </source>
</reference>
<dbReference type="HOGENOM" id="CLU_2420174_0_0_2"/>
<dbReference type="Pfam" id="PF00484">
    <property type="entry name" value="Pro_CA"/>
    <property type="match status" value="1"/>
</dbReference>
<dbReference type="EC" id="4.2.1.1" evidence="3"/>
<keyword evidence="3" id="KW-0456">Lyase</keyword>
<dbReference type="GO" id="GO:0004089">
    <property type="term" value="F:carbonate dehydratase activity"/>
    <property type="evidence" value="ECO:0007669"/>
    <property type="project" value="UniProtKB-EC"/>
</dbReference>
<dbReference type="eggNOG" id="arCOG02860">
    <property type="taxonomic scope" value="Archaea"/>
</dbReference>
<evidence type="ECO:0000313" key="3">
    <source>
        <dbReference type="EMBL" id="AFA40241.1"/>
    </source>
</evidence>
<dbReference type="AlphaFoldDB" id="H6QBG5"/>
<dbReference type="SUPFAM" id="SSF53056">
    <property type="entry name" value="beta-carbonic anhydrase, cab"/>
    <property type="match status" value="1"/>
</dbReference>
<name>H6QBG5_PYROT</name>
<dbReference type="EMBL" id="CP003316">
    <property type="protein sequence ID" value="AFA40241.1"/>
    <property type="molecule type" value="Genomic_DNA"/>
</dbReference>
<evidence type="ECO:0000256" key="2">
    <source>
        <dbReference type="PIRSR" id="PIRSR601765-2"/>
    </source>
</evidence>
<keyword evidence="4" id="KW-1185">Reference proteome</keyword>
<gene>
    <name evidence="3" type="ordered locus">Pogu_2214</name>
</gene>
<dbReference type="GO" id="GO:0008270">
    <property type="term" value="F:zinc ion binding"/>
    <property type="evidence" value="ECO:0007669"/>
    <property type="project" value="InterPro"/>
</dbReference>
<evidence type="ECO:0000256" key="1">
    <source>
        <dbReference type="ARBA" id="ARBA00006217"/>
    </source>
</evidence>
<dbReference type="InterPro" id="IPR001765">
    <property type="entry name" value="Carbonic_anhydrase"/>
</dbReference>
<keyword evidence="2" id="KW-0862">Zinc</keyword>
<dbReference type="Gene3D" id="3.40.1050.10">
    <property type="entry name" value="Carbonic anhydrase"/>
    <property type="match status" value="1"/>
</dbReference>
<accession>H6QBG5</accession>
<comment type="similarity">
    <text evidence="1">Belongs to the beta-class carbonic anhydrase family.</text>
</comment>